<organism evidence="2 3">
    <name type="scientific">Massarina eburnea CBS 473.64</name>
    <dbReference type="NCBI Taxonomy" id="1395130"/>
    <lineage>
        <taxon>Eukaryota</taxon>
        <taxon>Fungi</taxon>
        <taxon>Dikarya</taxon>
        <taxon>Ascomycota</taxon>
        <taxon>Pezizomycotina</taxon>
        <taxon>Dothideomycetes</taxon>
        <taxon>Pleosporomycetidae</taxon>
        <taxon>Pleosporales</taxon>
        <taxon>Massarineae</taxon>
        <taxon>Massarinaceae</taxon>
        <taxon>Massarina</taxon>
    </lineage>
</organism>
<evidence type="ECO:0008006" key="4">
    <source>
        <dbReference type="Google" id="ProtNLM"/>
    </source>
</evidence>
<dbReference type="EMBL" id="MU006786">
    <property type="protein sequence ID" value="KAF2639484.1"/>
    <property type="molecule type" value="Genomic_DNA"/>
</dbReference>
<reference evidence="2" key="1">
    <citation type="journal article" date="2020" name="Stud. Mycol.">
        <title>101 Dothideomycetes genomes: a test case for predicting lifestyles and emergence of pathogens.</title>
        <authorList>
            <person name="Haridas S."/>
            <person name="Albert R."/>
            <person name="Binder M."/>
            <person name="Bloem J."/>
            <person name="Labutti K."/>
            <person name="Salamov A."/>
            <person name="Andreopoulos B."/>
            <person name="Baker S."/>
            <person name="Barry K."/>
            <person name="Bills G."/>
            <person name="Bluhm B."/>
            <person name="Cannon C."/>
            <person name="Castanera R."/>
            <person name="Culley D."/>
            <person name="Daum C."/>
            <person name="Ezra D."/>
            <person name="Gonzalez J."/>
            <person name="Henrissat B."/>
            <person name="Kuo A."/>
            <person name="Liang C."/>
            <person name="Lipzen A."/>
            <person name="Lutzoni F."/>
            <person name="Magnuson J."/>
            <person name="Mondo S."/>
            <person name="Nolan M."/>
            <person name="Ohm R."/>
            <person name="Pangilinan J."/>
            <person name="Park H.-J."/>
            <person name="Ramirez L."/>
            <person name="Alfaro M."/>
            <person name="Sun H."/>
            <person name="Tritt A."/>
            <person name="Yoshinaga Y."/>
            <person name="Zwiers L.-H."/>
            <person name="Turgeon B."/>
            <person name="Goodwin S."/>
            <person name="Spatafora J."/>
            <person name="Crous P."/>
            <person name="Grigoriev I."/>
        </authorList>
    </citation>
    <scope>NUCLEOTIDE SEQUENCE</scope>
    <source>
        <strain evidence="2">CBS 473.64</strain>
    </source>
</reference>
<evidence type="ECO:0000256" key="1">
    <source>
        <dbReference type="SAM" id="MobiDB-lite"/>
    </source>
</evidence>
<evidence type="ECO:0000313" key="2">
    <source>
        <dbReference type="EMBL" id="KAF2639484.1"/>
    </source>
</evidence>
<accession>A0A6A6RZW5</accession>
<feature type="compositionally biased region" description="Low complexity" evidence="1">
    <location>
        <begin position="14"/>
        <end position="26"/>
    </location>
</feature>
<dbReference type="Proteomes" id="UP000799753">
    <property type="component" value="Unassembled WGS sequence"/>
</dbReference>
<feature type="region of interest" description="Disordered" evidence="1">
    <location>
        <begin position="1"/>
        <end position="53"/>
    </location>
</feature>
<evidence type="ECO:0000313" key="3">
    <source>
        <dbReference type="Proteomes" id="UP000799753"/>
    </source>
</evidence>
<keyword evidence="3" id="KW-1185">Reference proteome</keyword>
<proteinExistence type="predicted"/>
<gene>
    <name evidence="2" type="ORF">P280DRAFT_550232</name>
</gene>
<dbReference type="AlphaFoldDB" id="A0A6A6RZW5"/>
<sequence>MPKVKKPLRRSLRTTNTTNPIPTNLPSLRQRKPPKPPSLTHTLTQPPNDPNHHLPLFTLPPPLTLHLTTFLTLAEKIALALTCKAAAHIIGTKYWGLFKRKEHWARDPLHVDARAKLFELLMRDWDARGSGEEYCVGCGIIHPKLRDPGEYRETRWTRACLGQDAVVDYLPRGEEEGKGYVLVFPHILAALKESSETGKTRGEGPLIDMLSGAFTIECPGGKVSWSLESSGRRIDGRLVVRHVHTFRGLATGKKEKGKGQGNTITAQQILPLPLPLRLCPHQSTTTTLPPPSRYIKSRTPNAPLLTHAISSVFPAAERQPVDFALFRSPTKSEAEQISSASNNRDFVYRCRSCPTKFRTRYDDLEMALVVTSWHCLGRNAAQAVGCWRGLVRREGPLLGVEKRNDEWWSRGVGGVDFRVE</sequence>
<feature type="compositionally biased region" description="Basic residues" evidence="1">
    <location>
        <begin position="1"/>
        <end position="12"/>
    </location>
</feature>
<name>A0A6A6RZW5_9PLEO</name>
<protein>
    <recommendedName>
        <fullName evidence="4">F-box domain-containing protein</fullName>
    </recommendedName>
</protein>
<dbReference type="OrthoDB" id="3766406at2759"/>